<sequence>MADKQAFSKHIWKSASAAGAGPSALARMLKDFAPRLLPDTMVEVLPPEESNASPQDETPASAGEVQTLPVEEAEFFSVRPEKMEPLVSSQAGANPVVARLELEAARRQAFAEGEEKQRFVMEEAFSARLAALEEEHLATVERVKTQVLSEAAAQFETGLRQGLREIEAALSARIADILAAFAGEKMTQAALRQFAGRMAEAACNDDEPLTVEGSRALLEALQALPEFDTRRYTVKITQSDDIRIVRGDRVVSTQLAPLMKRLKESV</sequence>
<reference evidence="2 3" key="2">
    <citation type="journal article" date="2016" name="Sci. Rep.">
        <title>The genome of Rhizobiales bacteria in predatory ants reveals urease gene functions but no genes for nitrogen fixation.</title>
        <authorList>
            <person name="Neuvonen M.M."/>
            <person name="Tamarit D."/>
            <person name="Naslund K."/>
            <person name="Liebig J."/>
            <person name="Feldhaar H."/>
            <person name="Moran N.A."/>
            <person name="Guy L."/>
            <person name="Andersson S.G."/>
        </authorList>
    </citation>
    <scope>NUCLEOTIDE SEQUENCE [LARGE SCALE GENOMIC DNA]</scope>
    <source>
        <strain evidence="2 3">Hsal</strain>
    </source>
</reference>
<name>A0A1U9JSW6_9HYPH</name>
<gene>
    <name evidence="2" type="ORF">BHV28_02360</name>
</gene>
<keyword evidence="3" id="KW-1185">Reference proteome</keyword>
<organism evidence="2 3">
    <name type="scientific">Candidatus Tokpelaia hoelldobleri</name>
    <dbReference type="NCBI Taxonomy" id="1902579"/>
    <lineage>
        <taxon>Bacteria</taxon>
        <taxon>Pseudomonadati</taxon>
        <taxon>Pseudomonadota</taxon>
        <taxon>Alphaproteobacteria</taxon>
        <taxon>Hyphomicrobiales</taxon>
        <taxon>Candidatus Tokpelaia</taxon>
    </lineage>
</organism>
<dbReference type="AlphaFoldDB" id="A0A1U9JSW6"/>
<feature type="region of interest" description="Disordered" evidence="1">
    <location>
        <begin position="43"/>
        <end position="65"/>
    </location>
</feature>
<accession>A0A1U9JSW6</accession>
<protein>
    <submittedName>
        <fullName evidence="2">Uncharacterized protein</fullName>
    </submittedName>
</protein>
<dbReference type="Proteomes" id="UP000188912">
    <property type="component" value="Chromosome"/>
</dbReference>
<dbReference type="KEGG" id="thd:BHV28_02360"/>
<evidence type="ECO:0000313" key="3">
    <source>
        <dbReference type="Proteomes" id="UP000188912"/>
    </source>
</evidence>
<dbReference type="STRING" id="1902579.BHV28_02360"/>
<proteinExistence type="predicted"/>
<evidence type="ECO:0000256" key="1">
    <source>
        <dbReference type="SAM" id="MobiDB-lite"/>
    </source>
</evidence>
<dbReference type="EMBL" id="CP017315">
    <property type="protein sequence ID" value="AQS40958.1"/>
    <property type="molecule type" value="Genomic_DNA"/>
</dbReference>
<evidence type="ECO:0000313" key="2">
    <source>
        <dbReference type="EMBL" id="AQS40958.1"/>
    </source>
</evidence>
<reference evidence="2 3" key="1">
    <citation type="journal article" date="2010" name="Science">
        <title>Genomic comparison of the ants Camponotus floridanus and Harpegnathos saltator.</title>
        <authorList>
            <person name="Bonasio R."/>
            <person name="Zhang G."/>
            <person name="Ye C."/>
            <person name="Mutti N.S."/>
            <person name="Fang X."/>
            <person name="Qin N."/>
            <person name="Donahue G."/>
            <person name="Yang P."/>
            <person name="Li Q."/>
            <person name="Li C."/>
            <person name="Zhang P."/>
            <person name="Huang Z."/>
            <person name="Berger S.L."/>
            <person name="Reinberg D."/>
            <person name="Wang J."/>
            <person name="Liebig J."/>
        </authorList>
    </citation>
    <scope>NUCLEOTIDE SEQUENCE [LARGE SCALE GENOMIC DNA]</scope>
    <source>
        <strain evidence="2 3">Hsal</strain>
    </source>
</reference>